<dbReference type="RefSeq" id="WP_187254948.1">
    <property type="nucleotide sequence ID" value="NZ_JBHULF010000006.1"/>
</dbReference>
<protein>
    <submittedName>
        <fullName evidence="2">Uncharacterized protein</fullName>
    </submittedName>
</protein>
<comment type="caution">
    <text evidence="2">The sequence shown here is derived from an EMBL/GenBank/DDBJ whole genome shotgun (WGS) entry which is preliminary data.</text>
</comment>
<dbReference type="EMBL" id="MBUA01000001">
    <property type="protein sequence ID" value="MBC6489589.1"/>
    <property type="molecule type" value="Genomic_DNA"/>
</dbReference>
<reference evidence="2 3" key="1">
    <citation type="submission" date="2016-07" db="EMBL/GenBank/DDBJ databases">
        <title>Genome analysis of Flavihumibacter stibioxidans YS-17.</title>
        <authorList>
            <person name="Shi K."/>
            <person name="Han Y."/>
            <person name="Wang G."/>
        </authorList>
    </citation>
    <scope>NUCLEOTIDE SEQUENCE [LARGE SCALE GENOMIC DNA]</scope>
    <source>
        <strain evidence="2 3">YS-17</strain>
    </source>
</reference>
<evidence type="ECO:0000256" key="1">
    <source>
        <dbReference type="SAM" id="MobiDB-lite"/>
    </source>
</evidence>
<name>A0ABR7M3J8_9BACT</name>
<sequence length="131" mass="14895">MEPRNTYRQIIVVLLLSAFMIQAFSRALIVTDYYADRAAYLANCENKSRPQLNCNGQCILMKKLQKQESREQKNPESKTENKTELPSSTKSFFSVEVIPAETPAIINKVIILSTGKIVDQSFDIFHPPRVS</sequence>
<dbReference type="Proteomes" id="UP000765802">
    <property type="component" value="Unassembled WGS sequence"/>
</dbReference>
<proteinExistence type="predicted"/>
<evidence type="ECO:0000313" key="2">
    <source>
        <dbReference type="EMBL" id="MBC6489589.1"/>
    </source>
</evidence>
<keyword evidence="3" id="KW-1185">Reference proteome</keyword>
<gene>
    <name evidence="2" type="ORF">BC349_01305</name>
</gene>
<evidence type="ECO:0000313" key="3">
    <source>
        <dbReference type="Proteomes" id="UP000765802"/>
    </source>
</evidence>
<feature type="region of interest" description="Disordered" evidence="1">
    <location>
        <begin position="65"/>
        <end position="88"/>
    </location>
</feature>
<organism evidence="2 3">
    <name type="scientific">Flavihumibacter stibioxidans</name>
    <dbReference type="NCBI Taxonomy" id="1834163"/>
    <lineage>
        <taxon>Bacteria</taxon>
        <taxon>Pseudomonadati</taxon>
        <taxon>Bacteroidota</taxon>
        <taxon>Chitinophagia</taxon>
        <taxon>Chitinophagales</taxon>
        <taxon>Chitinophagaceae</taxon>
        <taxon>Flavihumibacter</taxon>
    </lineage>
</organism>
<accession>A0ABR7M3J8</accession>
<feature type="compositionally biased region" description="Basic and acidic residues" evidence="1">
    <location>
        <begin position="65"/>
        <end position="83"/>
    </location>
</feature>